<name>A0A1E1LM24_9HELO</name>
<dbReference type="EMBL" id="FJUW01000062">
    <property type="protein sequence ID" value="CZT11541.1"/>
    <property type="molecule type" value="Genomic_DNA"/>
</dbReference>
<evidence type="ECO:0000313" key="2">
    <source>
        <dbReference type="EMBL" id="CZT11541.1"/>
    </source>
</evidence>
<keyword evidence="3" id="KW-1185">Reference proteome</keyword>
<accession>A0A1E1LM24</accession>
<protein>
    <recommendedName>
        <fullName evidence="1">2EXR domain-containing protein</fullName>
    </recommendedName>
</protein>
<comment type="caution">
    <text evidence="2">The sequence shown here is derived from an EMBL/GenBank/DDBJ whole genome shotgun (WGS) entry which is preliminary data.</text>
</comment>
<dbReference type="Pfam" id="PF20150">
    <property type="entry name" value="2EXR"/>
    <property type="match status" value="1"/>
</dbReference>
<evidence type="ECO:0000259" key="1">
    <source>
        <dbReference type="Pfam" id="PF20150"/>
    </source>
</evidence>
<proteinExistence type="predicted"/>
<dbReference type="PANTHER" id="PTHR35910">
    <property type="entry name" value="2EXR DOMAIN-CONTAINING PROTEIN"/>
    <property type="match status" value="1"/>
</dbReference>
<evidence type="ECO:0000313" key="3">
    <source>
        <dbReference type="Proteomes" id="UP000178129"/>
    </source>
</evidence>
<dbReference type="InParanoid" id="A0A1E1LM24"/>
<dbReference type="InterPro" id="IPR045518">
    <property type="entry name" value="2EXR"/>
</dbReference>
<feature type="domain" description="2EXR" evidence="1">
    <location>
        <begin position="45"/>
        <end position="143"/>
    </location>
</feature>
<sequence>MNPSTSMDSSGTAILISLLGTLRDFSLLSPELPTTESIPEEIGTFTRFPKLPLELRREIWKLSLPEGSHVGITVGNICDGDTRVIGSPQEPPSTLRACKDSRVETLSCYTVIPVQRMTIQYPYGLPAPQTLYAFTFNPEADALYADSSLCFNLPDRSSLVRWLKNLNETNGSVISSITSPEIREVAYEKLWTYRTTFNMFAEMQNTLLTFSGLRVVRFTSMFSNRQAHEREFHGLPDSYCFSIMEEREIRRKTYERCINFWLVRNSDKFATGKAPAVSAVWLLPLSTDPLLLLDLVKGKSSVDAESSRVEQRIDILEYSSALMLISGK</sequence>
<organism evidence="2 3">
    <name type="scientific">Rhynchosporium graminicola</name>
    <dbReference type="NCBI Taxonomy" id="2792576"/>
    <lineage>
        <taxon>Eukaryota</taxon>
        <taxon>Fungi</taxon>
        <taxon>Dikarya</taxon>
        <taxon>Ascomycota</taxon>
        <taxon>Pezizomycotina</taxon>
        <taxon>Leotiomycetes</taxon>
        <taxon>Helotiales</taxon>
        <taxon>Ploettnerulaceae</taxon>
        <taxon>Rhynchosporium</taxon>
    </lineage>
</organism>
<dbReference type="PANTHER" id="PTHR35910:SF6">
    <property type="entry name" value="2EXR DOMAIN-CONTAINING PROTEIN"/>
    <property type="match status" value="1"/>
</dbReference>
<gene>
    <name evidence="2" type="ORF">RCO7_03813</name>
</gene>
<reference evidence="3" key="1">
    <citation type="submission" date="2016-03" db="EMBL/GenBank/DDBJ databases">
        <authorList>
            <person name="Ploux O."/>
        </authorList>
    </citation>
    <scope>NUCLEOTIDE SEQUENCE [LARGE SCALE GENOMIC DNA]</scope>
    <source>
        <strain evidence="3">UK7</strain>
    </source>
</reference>
<dbReference type="AlphaFoldDB" id="A0A1E1LM24"/>
<dbReference type="Proteomes" id="UP000178129">
    <property type="component" value="Unassembled WGS sequence"/>
</dbReference>